<reference evidence="10 11" key="1">
    <citation type="submission" date="2016-10" db="EMBL/GenBank/DDBJ databases">
        <authorList>
            <person name="de Groot N.N."/>
        </authorList>
    </citation>
    <scope>NUCLEOTIDE SEQUENCE [LARGE SCALE GENOMIC DNA]</scope>
    <source>
        <strain evidence="10 11">DSM 2179</strain>
    </source>
</reference>
<keyword evidence="2" id="KW-1003">Cell membrane</keyword>
<dbReference type="Pfam" id="PF00361">
    <property type="entry name" value="Proton_antipo_M"/>
    <property type="match status" value="1"/>
</dbReference>
<keyword evidence="4 8" id="KW-1133">Transmembrane helix</keyword>
<keyword evidence="5" id="KW-0560">Oxidoreductase</keyword>
<evidence type="ECO:0000313" key="11">
    <source>
        <dbReference type="Proteomes" id="UP000199662"/>
    </source>
</evidence>
<dbReference type="PRINTS" id="PR01437">
    <property type="entry name" value="NUOXDRDTASE4"/>
</dbReference>
<dbReference type="InterPro" id="IPR003918">
    <property type="entry name" value="NADH_UbQ_OxRdtase"/>
</dbReference>
<accession>A0A1H6ZZM3</accession>
<dbReference type="STRING" id="84035.SAMN05660742_11050"/>
<organism evidence="10 11">
    <name type="scientific">Propionispira arboris</name>
    <dbReference type="NCBI Taxonomy" id="84035"/>
    <lineage>
        <taxon>Bacteria</taxon>
        <taxon>Bacillati</taxon>
        <taxon>Bacillota</taxon>
        <taxon>Negativicutes</taxon>
        <taxon>Selenomonadales</taxon>
        <taxon>Selenomonadaceae</taxon>
        <taxon>Propionispira</taxon>
    </lineage>
</organism>
<dbReference type="GO" id="GO:0008137">
    <property type="term" value="F:NADH dehydrogenase (ubiquinone) activity"/>
    <property type="evidence" value="ECO:0007669"/>
    <property type="project" value="InterPro"/>
</dbReference>
<dbReference type="Proteomes" id="UP000199662">
    <property type="component" value="Unassembled WGS sequence"/>
</dbReference>
<keyword evidence="11" id="KW-1185">Reference proteome</keyword>
<evidence type="ECO:0000313" key="10">
    <source>
        <dbReference type="EMBL" id="SEJ55202.1"/>
    </source>
</evidence>
<dbReference type="InterPro" id="IPR052175">
    <property type="entry name" value="ComplexI-like_HydComp"/>
</dbReference>
<feature type="transmembrane region" description="Helical" evidence="8">
    <location>
        <begin position="27"/>
        <end position="49"/>
    </location>
</feature>
<feature type="transmembrane region" description="Helical" evidence="8">
    <location>
        <begin position="314"/>
        <end position="335"/>
    </location>
</feature>
<feature type="transmembrane region" description="Helical" evidence="8">
    <location>
        <begin position="105"/>
        <end position="122"/>
    </location>
</feature>
<comment type="subcellular location">
    <subcellularLocation>
        <location evidence="1">Cell membrane</location>
        <topology evidence="1">Multi-pass membrane protein</topology>
    </subcellularLocation>
    <subcellularLocation>
        <location evidence="7">Membrane</location>
        <topology evidence="7">Multi-pass membrane protein</topology>
    </subcellularLocation>
</comment>
<evidence type="ECO:0000256" key="5">
    <source>
        <dbReference type="ARBA" id="ARBA00023002"/>
    </source>
</evidence>
<feature type="domain" description="NADH:quinone oxidoreductase/Mrp antiporter transmembrane" evidence="9">
    <location>
        <begin position="125"/>
        <end position="419"/>
    </location>
</feature>
<dbReference type="RefSeq" id="WP_091831642.1">
    <property type="nucleotide sequence ID" value="NZ_FNZK01000010.1"/>
</dbReference>
<evidence type="ECO:0000256" key="8">
    <source>
        <dbReference type="SAM" id="Phobius"/>
    </source>
</evidence>
<keyword evidence="3 7" id="KW-0812">Transmembrane</keyword>
<feature type="transmembrane region" description="Helical" evidence="8">
    <location>
        <begin position="407"/>
        <end position="431"/>
    </location>
</feature>
<feature type="transmembrane region" description="Helical" evidence="8">
    <location>
        <begin position="211"/>
        <end position="232"/>
    </location>
</feature>
<name>A0A1H6ZZM3_9FIRM</name>
<evidence type="ECO:0000256" key="1">
    <source>
        <dbReference type="ARBA" id="ARBA00004651"/>
    </source>
</evidence>
<keyword evidence="6 8" id="KW-0472">Membrane</keyword>
<dbReference type="GO" id="GO:0005886">
    <property type="term" value="C:plasma membrane"/>
    <property type="evidence" value="ECO:0007669"/>
    <property type="project" value="UniProtKB-SubCell"/>
</dbReference>
<gene>
    <name evidence="10" type="ORF">SAMN05660742_11050</name>
</gene>
<feature type="transmembrane region" description="Helical" evidence="8">
    <location>
        <begin position="160"/>
        <end position="180"/>
    </location>
</feature>
<dbReference type="PANTHER" id="PTHR42682">
    <property type="entry name" value="HYDROGENASE-4 COMPONENT F"/>
    <property type="match status" value="1"/>
</dbReference>
<dbReference type="GO" id="GO:0016491">
    <property type="term" value="F:oxidoreductase activity"/>
    <property type="evidence" value="ECO:0007669"/>
    <property type="project" value="UniProtKB-KW"/>
</dbReference>
<dbReference type="PANTHER" id="PTHR42682:SF5">
    <property type="entry name" value="HYDROGENASE-4 COMPONENT F"/>
    <property type="match status" value="1"/>
</dbReference>
<evidence type="ECO:0000256" key="4">
    <source>
        <dbReference type="ARBA" id="ARBA00022989"/>
    </source>
</evidence>
<feature type="transmembrane region" description="Helical" evidence="8">
    <location>
        <begin position="129"/>
        <end position="148"/>
    </location>
</feature>
<evidence type="ECO:0000256" key="2">
    <source>
        <dbReference type="ARBA" id="ARBA00022475"/>
    </source>
</evidence>
<feature type="transmembrane region" description="Helical" evidence="8">
    <location>
        <begin position="363"/>
        <end position="387"/>
    </location>
</feature>
<feature type="transmembrane region" description="Helical" evidence="8">
    <location>
        <begin position="452"/>
        <end position="468"/>
    </location>
</feature>
<feature type="transmembrane region" description="Helical" evidence="8">
    <location>
        <begin position="276"/>
        <end position="294"/>
    </location>
</feature>
<dbReference type="GO" id="GO:0042773">
    <property type="term" value="P:ATP synthesis coupled electron transport"/>
    <property type="evidence" value="ECO:0007669"/>
    <property type="project" value="InterPro"/>
</dbReference>
<evidence type="ECO:0000256" key="6">
    <source>
        <dbReference type="ARBA" id="ARBA00023136"/>
    </source>
</evidence>
<feature type="transmembrane region" description="Helical" evidence="8">
    <location>
        <begin position="61"/>
        <end position="85"/>
    </location>
</feature>
<evidence type="ECO:0000259" key="9">
    <source>
        <dbReference type="Pfam" id="PF00361"/>
    </source>
</evidence>
<protein>
    <submittedName>
        <fullName evidence="10">Hydrogenase-4 component F</fullName>
    </submittedName>
</protein>
<evidence type="ECO:0000256" key="3">
    <source>
        <dbReference type="ARBA" id="ARBA00022692"/>
    </source>
</evidence>
<dbReference type="EMBL" id="FNZK01000010">
    <property type="protein sequence ID" value="SEJ55202.1"/>
    <property type="molecule type" value="Genomic_DNA"/>
</dbReference>
<sequence length="488" mass="52988">MLAIGLFVVTLLSGALGGLFSRHKFADFLQATGSFVSLLLAGWIAKIVIFDGNILIYSDHLIYIDALGAFNIMLIAMVGFVAAVYSVGYMRYEVAEGFITRVQLGRYYFFFHCFILSMLWVSSVDNLGMLWVGIELTTLISALLVSFYGTQHALEAAWKYLIMGVVGIGFALLGIVFLYMSGLNTMNPAAALQWSSLMVVADQLNPQWVEIGFIFILIGFGTKAGLAPMHFWLPDAHSQAPAPVSAVLSGVLLNTALYGIFRIFAIANLTLHGQAAKYLIGFGLFSIAVTVPFIMVQKDLKRMLAFSSVEHMGIITLAVGFGGPLGLYGAFLHMFNHSMTKSLLFFAAGDVAQKYHTKFMDRIFGVLKALPFTGIVMLIAAFGVAGAPPFSIFLSEFTIMLAGAASGNIFAAGIFALLIVLIFAGMSYYVLKMAFGKMPVRTVHQTDFWMKTAMSILLVFVIVGGLYVPDPLVYAIHAAVAIFQGGIK</sequence>
<dbReference type="AlphaFoldDB" id="A0A1H6ZZM3"/>
<feature type="transmembrane region" description="Helical" evidence="8">
    <location>
        <begin position="244"/>
        <end position="264"/>
    </location>
</feature>
<proteinExistence type="predicted"/>
<evidence type="ECO:0000256" key="7">
    <source>
        <dbReference type="RuleBase" id="RU000320"/>
    </source>
</evidence>
<dbReference type="InterPro" id="IPR001750">
    <property type="entry name" value="ND/Mrp_TM"/>
</dbReference>